<evidence type="ECO:0000256" key="7">
    <source>
        <dbReference type="SAM" id="MobiDB-lite"/>
    </source>
</evidence>
<comment type="catalytic activity">
    <reaction evidence="1">
        <text>S-ubiquitinyl-[E2 ubiquitin-conjugating enzyme]-L-cysteine + [acceptor protein]-L-lysine = [E2 ubiquitin-conjugating enzyme]-L-cysteine + N(6)-ubiquitinyl-[acceptor protein]-L-lysine.</text>
        <dbReference type="EC" id="2.3.2.26"/>
    </reaction>
</comment>
<dbReference type="PANTHER" id="PTHR45670">
    <property type="entry name" value="E3 UBIQUITIN-PROTEIN LIGASE TRIP12"/>
    <property type="match status" value="1"/>
</dbReference>
<evidence type="ECO:0000256" key="1">
    <source>
        <dbReference type="ARBA" id="ARBA00000885"/>
    </source>
</evidence>
<dbReference type="SMART" id="SM00119">
    <property type="entry name" value="HECTc"/>
    <property type="match status" value="1"/>
</dbReference>
<feature type="domain" description="HECT" evidence="8">
    <location>
        <begin position="1180"/>
        <end position="1534"/>
    </location>
</feature>
<feature type="compositionally biased region" description="Acidic residues" evidence="7">
    <location>
        <begin position="504"/>
        <end position="548"/>
    </location>
</feature>
<organism evidence="9 10">
    <name type="scientific">Myxozyma melibiosi</name>
    <dbReference type="NCBI Taxonomy" id="54550"/>
    <lineage>
        <taxon>Eukaryota</taxon>
        <taxon>Fungi</taxon>
        <taxon>Dikarya</taxon>
        <taxon>Ascomycota</taxon>
        <taxon>Saccharomycotina</taxon>
        <taxon>Lipomycetes</taxon>
        <taxon>Lipomycetales</taxon>
        <taxon>Lipomycetaceae</taxon>
        <taxon>Myxozyma</taxon>
    </lineage>
</organism>
<dbReference type="EC" id="2.3.2.26" evidence="3"/>
<proteinExistence type="inferred from homology"/>
<comment type="similarity">
    <text evidence="2">Belongs to the UPL family. K-HECT subfamily.</text>
</comment>
<feature type="compositionally biased region" description="Low complexity" evidence="7">
    <location>
        <begin position="818"/>
        <end position="833"/>
    </location>
</feature>
<evidence type="ECO:0000259" key="8">
    <source>
        <dbReference type="PROSITE" id="PS50237"/>
    </source>
</evidence>
<dbReference type="Gene3D" id="1.25.10.10">
    <property type="entry name" value="Leucine-rich Repeat Variant"/>
    <property type="match status" value="1"/>
</dbReference>
<dbReference type="Pfam" id="PF00632">
    <property type="entry name" value="HECT"/>
    <property type="match status" value="1"/>
</dbReference>
<gene>
    <name evidence="9" type="ORF">BZA70DRAFT_234383</name>
</gene>
<dbReference type="Gene3D" id="3.30.2410.10">
    <property type="entry name" value="Hect, E3 ligase catalytic domain"/>
    <property type="match status" value="1"/>
</dbReference>
<dbReference type="InterPro" id="IPR045322">
    <property type="entry name" value="HECTD1/TRIP12-like"/>
</dbReference>
<feature type="active site" description="Glycyl thioester intermediate" evidence="6">
    <location>
        <position position="1501"/>
    </location>
</feature>
<evidence type="ECO:0000256" key="3">
    <source>
        <dbReference type="ARBA" id="ARBA00012485"/>
    </source>
</evidence>
<dbReference type="SUPFAM" id="SSF48371">
    <property type="entry name" value="ARM repeat"/>
    <property type="match status" value="1"/>
</dbReference>
<dbReference type="CDD" id="cd00078">
    <property type="entry name" value="HECTc"/>
    <property type="match status" value="1"/>
</dbReference>
<comment type="caution">
    <text evidence="9">The sequence shown here is derived from an EMBL/GenBank/DDBJ whole genome shotgun (WGS) entry which is preliminary data.</text>
</comment>
<evidence type="ECO:0000256" key="5">
    <source>
        <dbReference type="ARBA" id="ARBA00022786"/>
    </source>
</evidence>
<dbReference type="InterPro" id="IPR035983">
    <property type="entry name" value="Hect_E3_ubiquitin_ligase"/>
</dbReference>
<dbReference type="Pfam" id="PF25579">
    <property type="entry name" value="TPR_TRIP12_N"/>
    <property type="match status" value="1"/>
</dbReference>
<dbReference type="SUPFAM" id="SSF56204">
    <property type="entry name" value="Hect, E3 ligase catalytic domain"/>
    <property type="match status" value="1"/>
</dbReference>
<protein>
    <recommendedName>
        <fullName evidence="3">HECT-type E3 ubiquitin transferase</fullName>
        <ecNumber evidence="3">2.3.2.26</ecNumber>
    </recommendedName>
</protein>
<keyword evidence="5 6" id="KW-0833">Ubl conjugation pathway</keyword>
<dbReference type="GeneID" id="90035804"/>
<evidence type="ECO:0000256" key="4">
    <source>
        <dbReference type="ARBA" id="ARBA00022679"/>
    </source>
</evidence>
<evidence type="ECO:0000256" key="6">
    <source>
        <dbReference type="PROSITE-ProRule" id="PRU00104"/>
    </source>
</evidence>
<accession>A0ABR1FDX1</accession>
<dbReference type="Proteomes" id="UP001498771">
    <property type="component" value="Unassembled WGS sequence"/>
</dbReference>
<dbReference type="PANTHER" id="PTHR45670:SF1">
    <property type="entry name" value="E3 UBIQUITIN-PROTEIN LIGASE HECTD1"/>
    <property type="match status" value="1"/>
</dbReference>
<evidence type="ECO:0000256" key="2">
    <source>
        <dbReference type="ARBA" id="ARBA00006331"/>
    </source>
</evidence>
<dbReference type="EMBL" id="JBBJBU010000001">
    <property type="protein sequence ID" value="KAK7207962.1"/>
    <property type="molecule type" value="Genomic_DNA"/>
</dbReference>
<keyword evidence="4" id="KW-0808">Transferase</keyword>
<dbReference type="Gene3D" id="3.90.1750.10">
    <property type="entry name" value="Hect, E3 ligase catalytic domains"/>
    <property type="match status" value="1"/>
</dbReference>
<evidence type="ECO:0000313" key="9">
    <source>
        <dbReference type="EMBL" id="KAK7207962.1"/>
    </source>
</evidence>
<feature type="compositionally biased region" description="Basic and acidic residues" evidence="7">
    <location>
        <begin position="834"/>
        <end position="846"/>
    </location>
</feature>
<evidence type="ECO:0000313" key="10">
    <source>
        <dbReference type="Proteomes" id="UP001498771"/>
    </source>
</evidence>
<dbReference type="InterPro" id="IPR057948">
    <property type="entry name" value="TPR_TRIP12_N"/>
</dbReference>
<feature type="region of interest" description="Disordered" evidence="7">
    <location>
        <begin position="501"/>
        <end position="557"/>
    </location>
</feature>
<sequence length="1534" mass="169736">MGGMMSELSMRFRDLFLNLKQRENPDIRMAALRELSILIIMSTEDMFSSGFSSDQIVRELVDIMSSPIYGEDDPESVSIACRCLANFMDSLPQTTRIVAYSGAVPVLCQKLLEVDYIDLAEQALNTLKVISADYPIIVAREGGLAGCLMFLDFFATSVQRTAVTIAANCSRNIPVSCFPTVRDVMPTLLNVLMGTDQKVVEQGCLSVARLIESFRHHPTELEELVSSDLLQKMMDMMIPGPSNVVGPSAVSYFLKALSFCAKASPELSATMLKMGAVDILYQILTGVSAPAESQPDDQASSIFVMQAVIHCPKDQILATLNVICELLPGIQKEDLAESPTYMETMDMLNFGTPEANAKRAEILKTCQPQVRRFVKIFLPVLLDVYSCTADLNVRQKVVTAFLRMFLNIDGDILYEGLKTIQFSSLLASIIAQKEQPSIVVAGLLIADVLRRRFPNIYETHFEREGVMAEIERLAENGPGSNAGMPEADADEGTDCGSEIAIEERYDDEETDYGHEDEDERMRDDDNEGEDEDGDEDEDEEEEDGEEEEEKSKFSSMRNRYSSSDLHYRSSLESWISTFAQKFLEKYRPPESRSGADAESGLNELRMFSSKLVAGQDLAGWLGELATHFNTEALTSISSYELVHSGIVKALLSLLTEGATEEEKLASRKEFMKAFMKSDGSSISPFAVLISKLQESLMRLEKFEVVTAGIPDANENPIEVMSGPVRLRLSSDDADGEGAEMIVSIPAISTVKTLDDYLRVRIGDRATGTPTGRFKSGSSLLNSSFPSFASFAASANNSSREEGNGQQKGDDSDEAGEGSSTTTAKAEASSSANESNKDKADAEDGKNSWEASESVVNRLEGYMTTNESNTAEESDSAATPAAESGNGTPTESPVAAQIRPRRASLSLDRLLRATGTLTPKQSYSSALQSAPRDWHVEFKSNGKIIPHDMTVVAALHKYAGTSVFARGSLDIPHTLKYSKAAGPAPVSESNALQYGEQFKDVPESLKEDEATFTVLQLLRILHKLNASVKELFAEDAEGAHLSPVPTTQFINSKLTSKLNRQLEEAVIVASSCVPYWGRDLTRHYPFLFPFETRRLFLQSTSFGHYRFLNKWQARNGRLGRRDSSSSYNSRSRGPILRNMRQKVRISRSQILLSAIRVMELYGSSQNVLEVEYFDEVGTGLGPTLEFYATVSREFAKKKLGMWRENESDPESEFAFGKHGLYARPLSEEYLKTEEGKKTLQMFKVLGQFVGRALIDSRLLDIKFNSTFFAARQESVVPSIAVMNAVDGQLASSLKLLEKFAEARAKVMSDKATTEEEKREILREYKIDNVSVEDLTLDFTLPGYPEYELVEGGMDKYVTMETVDEYVKLVLDATLGSGVEKQINAFREGFSTVFSFAAMSSFTPEELVILCGQVEEDWSLQTLCDSVKADHGFTMSSKTVQNLLEIMAEFTVDERRAFLQFVTGSPNLPIGGFKALLPTFTIVNKPSEPPFSPDDYLPSVMTCVNYLKMPNYSTKEKLRERVMKAVEEGSGAFLLS</sequence>
<feature type="region of interest" description="Disordered" evidence="7">
    <location>
        <begin position="791"/>
        <end position="850"/>
    </location>
</feature>
<keyword evidence="10" id="KW-1185">Reference proteome</keyword>
<dbReference type="PROSITE" id="PS50237">
    <property type="entry name" value="HECT"/>
    <property type="match status" value="1"/>
</dbReference>
<dbReference type="RefSeq" id="XP_064770995.1">
    <property type="nucleotide sequence ID" value="XM_064910292.1"/>
</dbReference>
<reference evidence="9 10" key="1">
    <citation type="submission" date="2024-03" db="EMBL/GenBank/DDBJ databases">
        <title>Genome-scale model development and genomic sequencing of the oleaginous clade Lipomyces.</title>
        <authorList>
            <consortium name="Lawrence Berkeley National Laboratory"/>
            <person name="Czajka J.J."/>
            <person name="Han Y."/>
            <person name="Kim J."/>
            <person name="Mondo S.J."/>
            <person name="Hofstad B.A."/>
            <person name="Robles A."/>
            <person name="Haridas S."/>
            <person name="Riley R."/>
            <person name="LaButti K."/>
            <person name="Pangilinan J."/>
            <person name="Andreopoulos W."/>
            <person name="Lipzen A."/>
            <person name="Yan J."/>
            <person name="Wang M."/>
            <person name="Ng V."/>
            <person name="Grigoriev I.V."/>
            <person name="Spatafora J.W."/>
            <person name="Magnuson J.K."/>
            <person name="Baker S.E."/>
            <person name="Pomraning K.R."/>
        </authorList>
    </citation>
    <scope>NUCLEOTIDE SEQUENCE [LARGE SCALE GENOMIC DNA]</scope>
    <source>
        <strain evidence="9 10">Phaff 52-87</strain>
    </source>
</reference>
<dbReference type="InterPro" id="IPR011989">
    <property type="entry name" value="ARM-like"/>
</dbReference>
<name>A0ABR1FDX1_9ASCO</name>
<feature type="region of interest" description="Disordered" evidence="7">
    <location>
        <begin position="865"/>
        <end position="899"/>
    </location>
</feature>
<dbReference type="InterPro" id="IPR016024">
    <property type="entry name" value="ARM-type_fold"/>
</dbReference>
<dbReference type="InterPro" id="IPR000569">
    <property type="entry name" value="HECT_dom"/>
</dbReference>